<evidence type="ECO:0000259" key="3">
    <source>
        <dbReference type="Pfam" id="PF00551"/>
    </source>
</evidence>
<evidence type="ECO:0000313" key="5">
    <source>
        <dbReference type="Proteomes" id="UP000308133"/>
    </source>
</evidence>
<evidence type="ECO:0000256" key="2">
    <source>
        <dbReference type="SAM" id="MobiDB-lite"/>
    </source>
</evidence>
<dbReference type="InterPro" id="IPR041711">
    <property type="entry name" value="Met-tRNA-FMT_N"/>
</dbReference>
<sequence>MIVRTSLLRRPAFVLRTWNRHQSTQPLGADTRPKFPPLRILFCGSDEFSIYSLFALYKLPSDIVSSIEVVCKTPQRTGRGLKHLTHPLIKDAATRISLPVHQISTFTSWTPPRPIDLIIAVSFGLLVPPRVLSHARYGGLNVHPSFLPDLYGPAPVHWAMLHRDTHSGVTLQTLHPSKFDQGEVVDQTPRPGVELSYKASGKEGRNALVRNIDKLGLVGAEMLRENLAEGRFLERRKVGNGPEMGEVRHARKLVSEDRRLRVREWSAKEVLVRDMVLGRLWETEMVEVLRRAEMEALGWQEGRKREAMEEVKGKRTTFERWKDLTDEVLQLRRGHTDLRRKWHERIELPTPQSNDQNLNFSSGEGDSLRTSFTVSDEGFGSMSPMGEVDSDSTSNDATMGTPKPPRTNPLIYCRGPKDWVLAFRTKDGRFVGPAYAKIEGKSGVPIDLYVGNVVSATIAQRRKQKELKAGYKTWKLPQGKGEGSPDLVGG</sequence>
<dbReference type="Proteomes" id="UP000308133">
    <property type="component" value="Unassembled WGS sequence"/>
</dbReference>
<reference evidence="4 5" key="1">
    <citation type="submission" date="2018-02" db="EMBL/GenBank/DDBJ databases">
        <title>Draft genome sequences of Elsinoe sp., causing black scab on jojoba.</title>
        <authorList>
            <person name="Stodart B."/>
            <person name="Jeffress S."/>
            <person name="Ash G."/>
            <person name="Arun Chinnappa K."/>
        </authorList>
    </citation>
    <scope>NUCLEOTIDE SEQUENCE [LARGE SCALE GENOMIC DNA]</scope>
    <source>
        <strain evidence="4 5">Hillstone_2</strain>
    </source>
</reference>
<feature type="region of interest" description="Disordered" evidence="2">
    <location>
        <begin position="348"/>
        <end position="410"/>
    </location>
</feature>
<dbReference type="InterPro" id="IPR036477">
    <property type="entry name" value="Formyl_transf_N_sf"/>
</dbReference>
<name>A0A4U7APV7_9PEZI</name>
<proteinExistence type="predicted"/>
<gene>
    <name evidence="4" type="ORF">C1H76_9350</name>
</gene>
<dbReference type="GO" id="GO:0005739">
    <property type="term" value="C:mitochondrion"/>
    <property type="evidence" value="ECO:0007669"/>
    <property type="project" value="TreeGrafter"/>
</dbReference>
<protein>
    <recommendedName>
        <fullName evidence="1">methionyl-tRNA formyltransferase</fullName>
        <ecNumber evidence="1">2.1.2.9</ecNumber>
    </recommendedName>
</protein>
<comment type="caution">
    <text evidence="4">The sequence shown here is derived from an EMBL/GenBank/DDBJ whole genome shotgun (WGS) entry which is preliminary data.</text>
</comment>
<dbReference type="CDD" id="cd08646">
    <property type="entry name" value="FMT_core_Met-tRNA-FMT_N"/>
    <property type="match status" value="1"/>
</dbReference>
<dbReference type="GO" id="GO:0004479">
    <property type="term" value="F:methionyl-tRNA formyltransferase activity"/>
    <property type="evidence" value="ECO:0007669"/>
    <property type="project" value="UniProtKB-EC"/>
</dbReference>
<dbReference type="SUPFAM" id="SSF53328">
    <property type="entry name" value="Formyltransferase"/>
    <property type="match status" value="1"/>
</dbReference>
<evidence type="ECO:0000313" key="4">
    <source>
        <dbReference type="EMBL" id="TKX18560.1"/>
    </source>
</evidence>
<feature type="compositionally biased region" description="Polar residues" evidence="2">
    <location>
        <begin position="350"/>
        <end position="374"/>
    </location>
</feature>
<evidence type="ECO:0000256" key="1">
    <source>
        <dbReference type="ARBA" id="ARBA00012261"/>
    </source>
</evidence>
<dbReference type="PANTHER" id="PTHR11138">
    <property type="entry name" value="METHIONYL-TRNA FORMYLTRANSFERASE"/>
    <property type="match status" value="1"/>
</dbReference>
<dbReference type="Gene3D" id="3.40.50.12230">
    <property type="match status" value="1"/>
</dbReference>
<accession>A0A4U7APV7</accession>
<feature type="domain" description="Formyl transferase N-terminal" evidence="3">
    <location>
        <begin position="39"/>
        <end position="188"/>
    </location>
</feature>
<keyword evidence="4" id="KW-0808">Transferase</keyword>
<dbReference type="Pfam" id="PF00551">
    <property type="entry name" value="Formyl_trans_N"/>
    <property type="match status" value="1"/>
</dbReference>
<dbReference type="EC" id="2.1.2.9" evidence="1"/>
<organism evidence="4 5">
    <name type="scientific">Elsinoe australis</name>
    <dbReference type="NCBI Taxonomy" id="40998"/>
    <lineage>
        <taxon>Eukaryota</taxon>
        <taxon>Fungi</taxon>
        <taxon>Dikarya</taxon>
        <taxon>Ascomycota</taxon>
        <taxon>Pezizomycotina</taxon>
        <taxon>Dothideomycetes</taxon>
        <taxon>Dothideomycetidae</taxon>
        <taxon>Myriangiales</taxon>
        <taxon>Elsinoaceae</taxon>
        <taxon>Elsinoe</taxon>
    </lineage>
</organism>
<dbReference type="PANTHER" id="PTHR11138:SF5">
    <property type="entry name" value="METHIONYL-TRNA FORMYLTRANSFERASE, MITOCHONDRIAL"/>
    <property type="match status" value="1"/>
</dbReference>
<dbReference type="InterPro" id="IPR002376">
    <property type="entry name" value="Formyl_transf_N"/>
</dbReference>
<dbReference type="EMBL" id="PTQR01000128">
    <property type="protein sequence ID" value="TKX18560.1"/>
    <property type="molecule type" value="Genomic_DNA"/>
</dbReference>
<dbReference type="AlphaFoldDB" id="A0A4U7APV7"/>